<dbReference type="Proteomes" id="UP001281147">
    <property type="component" value="Unassembled WGS sequence"/>
</dbReference>
<evidence type="ECO:0000313" key="1">
    <source>
        <dbReference type="EMBL" id="KAK3698124.1"/>
    </source>
</evidence>
<comment type="caution">
    <text evidence="1">The sequence shown here is derived from an EMBL/GenBank/DDBJ whole genome shotgun (WGS) entry which is preliminary data.</text>
</comment>
<evidence type="ECO:0000313" key="2">
    <source>
        <dbReference type="Proteomes" id="UP001281147"/>
    </source>
</evidence>
<protein>
    <submittedName>
        <fullName evidence="1">Uncharacterized protein</fullName>
    </submittedName>
</protein>
<proteinExistence type="predicted"/>
<reference evidence="1" key="1">
    <citation type="submission" date="2023-07" db="EMBL/GenBank/DDBJ databases">
        <title>Black Yeasts Isolated from many extreme environments.</title>
        <authorList>
            <person name="Coleine C."/>
            <person name="Stajich J.E."/>
            <person name="Selbmann L."/>
        </authorList>
    </citation>
    <scope>NUCLEOTIDE SEQUENCE</scope>
    <source>
        <strain evidence="1">CCFEE 5714</strain>
    </source>
</reference>
<organism evidence="1 2">
    <name type="scientific">Vermiconidia calcicola</name>
    <dbReference type="NCBI Taxonomy" id="1690605"/>
    <lineage>
        <taxon>Eukaryota</taxon>
        <taxon>Fungi</taxon>
        <taxon>Dikarya</taxon>
        <taxon>Ascomycota</taxon>
        <taxon>Pezizomycotina</taxon>
        <taxon>Dothideomycetes</taxon>
        <taxon>Dothideomycetidae</taxon>
        <taxon>Mycosphaerellales</taxon>
        <taxon>Extremaceae</taxon>
        <taxon>Vermiconidia</taxon>
    </lineage>
</organism>
<name>A0ACC3MLQ2_9PEZI</name>
<accession>A0ACC3MLQ2</accession>
<keyword evidence="2" id="KW-1185">Reference proteome</keyword>
<sequence>MPPKRKLLPEFFAPAKRATKAARAGFEDEEASVFKAVEEPDALEGRAGVGALYGEVEEIDEQVEDEILGDGDSDEGQGAYQKRDEDTDRDQGGPAVDALDDVEDDRQSAEAAASRRRVKNKKQGTAQDKKGEKRKRNPPLIPLAGTRTFYATTESRGTVKAGDKLTPAQHSAYSPRWNDQDDAKLLRGVAAEISMANISRDLLPHRGYASCKARFDRLYGSHFPGTPRRAVGEKIINLKTKARQAKEMMEKVGLDSDDEQQLTEDAVAKTGPLRQEDHVDQQEQRPETNEVPSATETEARMFSELPAGNRRGSGRIYETFQYHKLEVPDFSQLAATLKDLRSAHLLRPIFQARSTKSGVYVMDASVILACGLNDYASTVPGASGHMVYDLGYSPEGVAYFANLPWDDDMQQEYRSVVPYSRFNLNSAVSHWHILDPKTTVLPVLFECAKVEDAGTDTYVAKIEVLVDYWRSAKKSRNNGPLLIISLPGEVIVTNLQDMAACQKTWATGGPCEIKNRRTGFTSLDWTFVPSSAAYQSWAQTRSLAMDASLQLNMLGKLKEVHVSAAQGHEKGVGLQKWSEVLIKLLPGS</sequence>
<gene>
    <name evidence="1" type="ORF">LTR37_017082</name>
</gene>
<dbReference type="EMBL" id="JAUTXU010000214">
    <property type="protein sequence ID" value="KAK3698124.1"/>
    <property type="molecule type" value="Genomic_DNA"/>
</dbReference>